<comment type="caution">
    <text evidence="2">The sequence shown here is derived from an EMBL/GenBank/DDBJ whole genome shotgun (WGS) entry which is preliminary data.</text>
</comment>
<dbReference type="AlphaFoldDB" id="A0A7V7NPA5"/>
<dbReference type="Proteomes" id="UP000423756">
    <property type="component" value="Unassembled WGS sequence"/>
</dbReference>
<dbReference type="Gene3D" id="3.40.630.30">
    <property type="match status" value="1"/>
</dbReference>
<dbReference type="GO" id="GO:0016747">
    <property type="term" value="F:acyltransferase activity, transferring groups other than amino-acyl groups"/>
    <property type="evidence" value="ECO:0007669"/>
    <property type="project" value="InterPro"/>
</dbReference>
<accession>A0A7V7NPA5</accession>
<dbReference type="CDD" id="cd04301">
    <property type="entry name" value="NAT_SF"/>
    <property type="match status" value="1"/>
</dbReference>
<dbReference type="InterPro" id="IPR000182">
    <property type="entry name" value="GNAT_dom"/>
</dbReference>
<gene>
    <name evidence="2" type="ORF">F7Q91_24355</name>
</gene>
<dbReference type="RefSeq" id="WP_137409143.1">
    <property type="nucleotide sequence ID" value="NZ_AP025466.1"/>
</dbReference>
<dbReference type="Pfam" id="PF00583">
    <property type="entry name" value="Acetyltransf_1"/>
    <property type="match status" value="1"/>
</dbReference>
<dbReference type="SUPFAM" id="SSF55729">
    <property type="entry name" value="Acyl-CoA N-acyltransferases (Nat)"/>
    <property type="match status" value="1"/>
</dbReference>
<dbReference type="GeneID" id="77343886"/>
<evidence type="ECO:0000313" key="3">
    <source>
        <dbReference type="Proteomes" id="UP000423756"/>
    </source>
</evidence>
<feature type="domain" description="N-acetyltransferase" evidence="1">
    <location>
        <begin position="1"/>
        <end position="159"/>
    </location>
</feature>
<protein>
    <submittedName>
        <fullName evidence="2">GNAT family N-acetyltransferase</fullName>
    </submittedName>
</protein>
<dbReference type="PROSITE" id="PS51186">
    <property type="entry name" value="GNAT"/>
    <property type="match status" value="1"/>
</dbReference>
<sequence>MIIREIEKRDWDFILKIQRDSYGFEFEEPRVSLESKVFFSKKTCFVIEMDRVICGYIIALPYPKNSYPALNSIEYEPHKSKNIHIHDLALSSEKRGAGLASILFRFFEKKSKDFNFSSISLVAVNGASEFWNKMNFKKELPLHNMFSYGDNSEYMILSI</sequence>
<organism evidence="2 3">
    <name type="scientific">Vibrio chagasii</name>
    <dbReference type="NCBI Taxonomy" id="170679"/>
    <lineage>
        <taxon>Bacteria</taxon>
        <taxon>Pseudomonadati</taxon>
        <taxon>Pseudomonadota</taxon>
        <taxon>Gammaproteobacteria</taxon>
        <taxon>Vibrionales</taxon>
        <taxon>Vibrionaceae</taxon>
        <taxon>Vibrio</taxon>
    </lineage>
</organism>
<name>A0A7V7NPA5_9VIBR</name>
<proteinExistence type="predicted"/>
<evidence type="ECO:0000313" key="2">
    <source>
        <dbReference type="EMBL" id="KAB0466168.1"/>
    </source>
</evidence>
<keyword evidence="2" id="KW-0808">Transferase</keyword>
<dbReference type="InterPro" id="IPR016181">
    <property type="entry name" value="Acyl_CoA_acyltransferase"/>
</dbReference>
<reference evidence="2 3" key="1">
    <citation type="submission" date="2019-09" db="EMBL/GenBank/DDBJ databases">
        <title>Draft genome sequences of 48 bacterial type strains from the CCUG.</title>
        <authorList>
            <person name="Tunovic T."/>
            <person name="Pineiro-Iglesias B."/>
            <person name="Unosson C."/>
            <person name="Inganas E."/>
            <person name="Ohlen M."/>
            <person name="Cardew S."/>
            <person name="Jensie-Markopoulos S."/>
            <person name="Salva-Serra F."/>
            <person name="Jaen-Luchoro D."/>
            <person name="Karlsson R."/>
            <person name="Svensson-Stadler L."/>
            <person name="Chun J."/>
            <person name="Moore E."/>
        </authorList>
    </citation>
    <scope>NUCLEOTIDE SEQUENCE [LARGE SCALE GENOMIC DNA]</scope>
    <source>
        <strain evidence="2 3">CCUG 48643</strain>
    </source>
</reference>
<evidence type="ECO:0000259" key="1">
    <source>
        <dbReference type="PROSITE" id="PS51186"/>
    </source>
</evidence>
<dbReference type="EMBL" id="VZPX01000093">
    <property type="protein sequence ID" value="KAB0466168.1"/>
    <property type="molecule type" value="Genomic_DNA"/>
</dbReference>